<dbReference type="InterPro" id="IPR052728">
    <property type="entry name" value="O2_lipid_transport_reg"/>
</dbReference>
<evidence type="ECO:0000313" key="5">
    <source>
        <dbReference type="EMBL" id="RUS81887.1"/>
    </source>
</evidence>
<keyword evidence="2" id="KW-1133">Transmembrane helix</keyword>
<organism evidence="5 6">
    <name type="scientific">Elysia chlorotica</name>
    <name type="common">Eastern emerald elysia</name>
    <name type="synonym">Sea slug</name>
    <dbReference type="NCBI Taxonomy" id="188477"/>
    <lineage>
        <taxon>Eukaryota</taxon>
        <taxon>Metazoa</taxon>
        <taxon>Spiralia</taxon>
        <taxon>Lophotrochozoa</taxon>
        <taxon>Mollusca</taxon>
        <taxon>Gastropoda</taxon>
        <taxon>Heterobranchia</taxon>
        <taxon>Euthyneura</taxon>
        <taxon>Panpulmonata</taxon>
        <taxon>Sacoglossa</taxon>
        <taxon>Placobranchoidea</taxon>
        <taxon>Plakobranchidae</taxon>
        <taxon>Elysia</taxon>
    </lineage>
</organism>
<accession>A0A433TJW3</accession>
<comment type="caution">
    <text evidence="5">The sequence shown here is derived from an EMBL/GenBank/DDBJ whole genome shotgun (WGS) entry which is preliminary data.</text>
</comment>
<feature type="transmembrane region" description="Helical" evidence="2">
    <location>
        <begin position="496"/>
        <end position="515"/>
    </location>
</feature>
<protein>
    <recommendedName>
        <fullName evidence="4">Nose resistant-to-fluoxetine protein N-terminal domain-containing protein</fullName>
    </recommendedName>
</protein>
<feature type="transmembrane region" description="Helical" evidence="2">
    <location>
        <begin position="521"/>
        <end position="542"/>
    </location>
</feature>
<keyword evidence="3" id="KW-0732">Signal</keyword>
<dbReference type="EMBL" id="RQTK01000316">
    <property type="protein sequence ID" value="RUS81887.1"/>
    <property type="molecule type" value="Genomic_DNA"/>
</dbReference>
<dbReference type="Proteomes" id="UP000271974">
    <property type="component" value="Unassembled WGS sequence"/>
</dbReference>
<dbReference type="OrthoDB" id="10006435at2759"/>
<gene>
    <name evidence="5" type="ORF">EGW08_010357</name>
</gene>
<evidence type="ECO:0000313" key="6">
    <source>
        <dbReference type="Proteomes" id="UP000271974"/>
    </source>
</evidence>
<dbReference type="SMART" id="SM00703">
    <property type="entry name" value="NRF"/>
    <property type="match status" value="1"/>
</dbReference>
<dbReference type="Pfam" id="PF20146">
    <property type="entry name" value="NRF"/>
    <property type="match status" value="1"/>
</dbReference>
<dbReference type="PANTHER" id="PTHR11161:SF0">
    <property type="entry name" value="O-ACYLTRANSFERASE LIKE PROTEIN"/>
    <property type="match status" value="1"/>
</dbReference>
<feature type="transmembrane region" description="Helical" evidence="2">
    <location>
        <begin position="357"/>
        <end position="381"/>
    </location>
</feature>
<feature type="transmembrane region" description="Helical" evidence="2">
    <location>
        <begin position="668"/>
        <end position="695"/>
    </location>
</feature>
<feature type="signal peptide" evidence="3">
    <location>
        <begin position="1"/>
        <end position="21"/>
    </location>
</feature>
<evidence type="ECO:0000256" key="2">
    <source>
        <dbReference type="SAM" id="Phobius"/>
    </source>
</evidence>
<sequence length="713" mass="79938">MTHISIVVCALLCIATPTVQVINFGLDSSKTHHATNTSNLKFTHAKGTRPAIKLADENDVKENTPRILRQNTEFARAFTKRFPGPRDMALFLADVAKRPKSGLSSACAIHVIDGFMALEKWETWALRMLDSWGRPGPGIMSLYPVFRGVYDECQNVRARQPSQETRAKYRYLLDSNTEDRSTPSHSKVSADSLHTPEQSSRSQSQTTQEHSAYVNKMVASDVSTKTQSRLLEDTTGRETSPKDAHSKRSFLDVVNYLDTYFNPKDKDLSYKPAYRGKYCRVGVSSYAIPMNINVIPILKVYLGISYEVCVPDTCSTDDVDILANQTIMAMVFQSNLAQFEVEKTTCIENTPWESKSIGIVVFMTICLLGIACCTAYDLIYIQRPIWKLQRLKEEFIAKREMLLKNTETMYDTNGHMINGSVVLNGDDRERLLHTSGASNGSTANGSADLSLEDILFQEQELSTFSKALQFFSVYTNGSKIMRTQLQEKTLSCVHGIRFLSMCWIVLGHTLLVALVDTGQYSVPAVIVGWTLSTAVALTVLFAPYSSFSQQRIWHDWECALYNAFKHTAFGMSVAWVVLACVSGNGTPPTNNNPLHQITARDTPTRHSPLVTPLATSGQRARWLGRGFVNTLLSWKAFIPFSRISYCTYLVHPAVLYLFHYSLKGVLWLNMWAVIVHFLGVLFISIVLGFLLSLFVESPAIQLEKAILRSLGYY</sequence>
<keyword evidence="2" id="KW-0812">Transmembrane</keyword>
<feature type="compositionally biased region" description="Low complexity" evidence="1">
    <location>
        <begin position="198"/>
        <end position="208"/>
    </location>
</feature>
<keyword evidence="2" id="KW-0472">Membrane</keyword>
<keyword evidence="6" id="KW-1185">Reference proteome</keyword>
<reference evidence="5 6" key="1">
    <citation type="submission" date="2019-01" db="EMBL/GenBank/DDBJ databases">
        <title>A draft genome assembly of the solar-powered sea slug Elysia chlorotica.</title>
        <authorList>
            <person name="Cai H."/>
            <person name="Li Q."/>
            <person name="Fang X."/>
            <person name="Li J."/>
            <person name="Curtis N.E."/>
            <person name="Altenburger A."/>
            <person name="Shibata T."/>
            <person name="Feng M."/>
            <person name="Maeda T."/>
            <person name="Schwartz J.A."/>
            <person name="Shigenobu S."/>
            <person name="Lundholm N."/>
            <person name="Nishiyama T."/>
            <person name="Yang H."/>
            <person name="Hasebe M."/>
            <person name="Li S."/>
            <person name="Pierce S.K."/>
            <person name="Wang J."/>
        </authorList>
    </citation>
    <scope>NUCLEOTIDE SEQUENCE [LARGE SCALE GENOMIC DNA]</scope>
    <source>
        <strain evidence="5">EC2010</strain>
        <tissue evidence="5">Whole organism of an adult</tissue>
    </source>
</reference>
<evidence type="ECO:0000256" key="3">
    <source>
        <dbReference type="SAM" id="SignalP"/>
    </source>
</evidence>
<dbReference type="AlphaFoldDB" id="A0A433TJW3"/>
<feature type="region of interest" description="Disordered" evidence="1">
    <location>
        <begin position="224"/>
        <end position="245"/>
    </location>
</feature>
<proteinExistence type="predicted"/>
<dbReference type="InterPro" id="IPR006621">
    <property type="entry name" value="Nose-resist-to-fluoxetine_N"/>
</dbReference>
<feature type="region of interest" description="Disordered" evidence="1">
    <location>
        <begin position="174"/>
        <end position="211"/>
    </location>
</feature>
<evidence type="ECO:0000259" key="4">
    <source>
        <dbReference type="SMART" id="SM00703"/>
    </source>
</evidence>
<feature type="transmembrane region" description="Helical" evidence="2">
    <location>
        <begin position="643"/>
        <end position="662"/>
    </location>
</feature>
<name>A0A433TJW3_ELYCH</name>
<feature type="domain" description="Nose resistant-to-fluoxetine protein N-terminal" evidence="4">
    <location>
        <begin position="104"/>
        <end position="348"/>
    </location>
</feature>
<evidence type="ECO:0000256" key="1">
    <source>
        <dbReference type="SAM" id="MobiDB-lite"/>
    </source>
</evidence>
<feature type="compositionally biased region" description="Basic and acidic residues" evidence="1">
    <location>
        <begin position="230"/>
        <end position="245"/>
    </location>
</feature>
<feature type="chain" id="PRO_5019246314" description="Nose resistant-to-fluoxetine protein N-terminal domain-containing protein" evidence="3">
    <location>
        <begin position="22"/>
        <end position="713"/>
    </location>
</feature>
<dbReference type="PANTHER" id="PTHR11161">
    <property type="entry name" value="O-ACYLTRANSFERASE"/>
    <property type="match status" value="1"/>
</dbReference>